<organism evidence="2 3">
    <name type="scientific">Portunus trituberculatus</name>
    <name type="common">Swimming crab</name>
    <name type="synonym">Neptunus trituberculatus</name>
    <dbReference type="NCBI Taxonomy" id="210409"/>
    <lineage>
        <taxon>Eukaryota</taxon>
        <taxon>Metazoa</taxon>
        <taxon>Ecdysozoa</taxon>
        <taxon>Arthropoda</taxon>
        <taxon>Crustacea</taxon>
        <taxon>Multicrustacea</taxon>
        <taxon>Malacostraca</taxon>
        <taxon>Eumalacostraca</taxon>
        <taxon>Eucarida</taxon>
        <taxon>Decapoda</taxon>
        <taxon>Pleocyemata</taxon>
        <taxon>Brachyura</taxon>
        <taxon>Eubrachyura</taxon>
        <taxon>Portunoidea</taxon>
        <taxon>Portunidae</taxon>
        <taxon>Portuninae</taxon>
        <taxon>Portunus</taxon>
    </lineage>
</organism>
<feature type="compositionally biased region" description="Low complexity" evidence="1">
    <location>
        <begin position="43"/>
        <end position="55"/>
    </location>
</feature>
<reference evidence="2 3" key="1">
    <citation type="submission" date="2019-05" db="EMBL/GenBank/DDBJ databases">
        <title>Another draft genome of Portunus trituberculatus and its Hox gene families provides insights of decapod evolution.</title>
        <authorList>
            <person name="Jeong J.-H."/>
            <person name="Song I."/>
            <person name="Kim S."/>
            <person name="Choi T."/>
            <person name="Kim D."/>
            <person name="Ryu S."/>
            <person name="Kim W."/>
        </authorList>
    </citation>
    <scope>NUCLEOTIDE SEQUENCE [LARGE SCALE GENOMIC DNA]</scope>
    <source>
        <tissue evidence="2">Muscle</tissue>
    </source>
</reference>
<dbReference type="AlphaFoldDB" id="A0A5B7GVX4"/>
<protein>
    <submittedName>
        <fullName evidence="2">Uncharacterized protein</fullName>
    </submittedName>
</protein>
<accession>A0A5B7GVX4</accession>
<name>A0A5B7GVX4_PORTR</name>
<comment type="caution">
    <text evidence="2">The sequence shown here is derived from an EMBL/GenBank/DDBJ whole genome shotgun (WGS) entry which is preliminary data.</text>
</comment>
<proteinExistence type="predicted"/>
<evidence type="ECO:0000313" key="3">
    <source>
        <dbReference type="Proteomes" id="UP000324222"/>
    </source>
</evidence>
<feature type="region of interest" description="Disordered" evidence="1">
    <location>
        <begin position="28"/>
        <end position="59"/>
    </location>
</feature>
<keyword evidence="3" id="KW-1185">Reference proteome</keyword>
<dbReference type="Proteomes" id="UP000324222">
    <property type="component" value="Unassembled WGS sequence"/>
</dbReference>
<evidence type="ECO:0000313" key="2">
    <source>
        <dbReference type="EMBL" id="MPC61806.1"/>
    </source>
</evidence>
<dbReference type="EMBL" id="VSRR010018953">
    <property type="protein sequence ID" value="MPC61806.1"/>
    <property type="molecule type" value="Genomic_DNA"/>
</dbReference>
<sequence length="84" mass="8919">MCGLGVTSCSGDGNTLQLVAYTRVLTRSVSRSSRDGKERHHSCGMSSSSSASPVHHGCHRSCHVWRSPAQTQTPTTHASVPEPS</sequence>
<gene>
    <name evidence="2" type="ORF">E2C01_055883</name>
</gene>
<evidence type="ECO:0000256" key="1">
    <source>
        <dbReference type="SAM" id="MobiDB-lite"/>
    </source>
</evidence>